<accession>A0A161SKJ0</accession>
<protein>
    <recommendedName>
        <fullName evidence="3">Lipocalin-like domain-containing protein</fullName>
    </recommendedName>
</protein>
<gene>
    <name evidence="1" type="ORF">AV926_06895</name>
</gene>
<sequence length="150" mass="17095">MKKALLIIPILILLTMAFKPYQSPKLPSMPISEASLIGKWKLDKIELYDNKDSLQKTITPITDKGLKDTTIELLSNNKIKLIENQVINNDGFSDMHTWSVSKNTLVIKKQQLEVPMKITSVSPKQVLLELMNPKAEAKEHKAIIYFHKLN</sequence>
<comment type="caution">
    <text evidence="1">The sequence shown here is derived from an EMBL/GenBank/DDBJ whole genome shotgun (WGS) entry which is preliminary data.</text>
</comment>
<dbReference type="RefSeq" id="WP_038988032.1">
    <property type="nucleotide sequence ID" value="NZ_JWJO01000075.1"/>
</dbReference>
<dbReference type="EMBL" id="LQNU01000044">
    <property type="protein sequence ID" value="KZE82585.1"/>
    <property type="molecule type" value="Genomic_DNA"/>
</dbReference>
<reference evidence="1 2" key="1">
    <citation type="submission" date="2016-01" db="EMBL/GenBank/DDBJ databases">
        <title>Whole genome sequencing of Myroides marinus L41.</title>
        <authorList>
            <person name="Hong K.W."/>
        </authorList>
    </citation>
    <scope>NUCLEOTIDE SEQUENCE [LARGE SCALE GENOMIC DNA]</scope>
    <source>
        <strain evidence="1 2">L41</strain>
    </source>
</reference>
<dbReference type="AlphaFoldDB" id="A0A161SKJ0"/>
<dbReference type="OrthoDB" id="1163617at2"/>
<evidence type="ECO:0008006" key="3">
    <source>
        <dbReference type="Google" id="ProtNLM"/>
    </source>
</evidence>
<evidence type="ECO:0000313" key="2">
    <source>
        <dbReference type="Proteomes" id="UP000076630"/>
    </source>
</evidence>
<dbReference type="Proteomes" id="UP000076630">
    <property type="component" value="Unassembled WGS sequence"/>
</dbReference>
<organism evidence="1 2">
    <name type="scientific">Myroides marinus</name>
    <dbReference type="NCBI Taxonomy" id="703342"/>
    <lineage>
        <taxon>Bacteria</taxon>
        <taxon>Pseudomonadati</taxon>
        <taxon>Bacteroidota</taxon>
        <taxon>Flavobacteriia</taxon>
        <taxon>Flavobacteriales</taxon>
        <taxon>Flavobacteriaceae</taxon>
        <taxon>Myroides</taxon>
    </lineage>
</organism>
<name>A0A161SKJ0_9FLAO</name>
<evidence type="ECO:0000313" key="1">
    <source>
        <dbReference type="EMBL" id="KZE82585.1"/>
    </source>
</evidence>
<proteinExistence type="predicted"/>
<keyword evidence="2" id="KW-1185">Reference proteome</keyword>